<dbReference type="EnsemblMetazoa" id="Aqu2.1.22965_001">
    <property type="protein sequence ID" value="Aqu2.1.22965_001"/>
    <property type="gene ID" value="Aqu2.1.22965"/>
</dbReference>
<dbReference type="AlphaFoldDB" id="A0A1X7U5D6"/>
<proteinExistence type="predicted"/>
<organism evidence="1">
    <name type="scientific">Amphimedon queenslandica</name>
    <name type="common">Sponge</name>
    <dbReference type="NCBI Taxonomy" id="400682"/>
    <lineage>
        <taxon>Eukaryota</taxon>
        <taxon>Metazoa</taxon>
        <taxon>Porifera</taxon>
        <taxon>Demospongiae</taxon>
        <taxon>Heteroscleromorpha</taxon>
        <taxon>Haplosclerida</taxon>
        <taxon>Niphatidae</taxon>
        <taxon>Amphimedon</taxon>
    </lineage>
</organism>
<sequence length="131" mass="14720">VVLHLSVKPLSITFADDEDSSSIVEDFSISQERQDLIHSQNTSCGLSLKADRSKDMALACISHEMEDFYGYVFSKGHVVLPFSLFATYLRVKIEINATKLQESTIRRASTIFIKYNSGTLKPSQFYGQSTE</sequence>
<protein>
    <submittedName>
        <fullName evidence="1">Uncharacterized protein</fullName>
    </submittedName>
</protein>
<dbReference type="InParanoid" id="A0A1X7U5D6"/>
<evidence type="ECO:0000313" key="1">
    <source>
        <dbReference type="EnsemblMetazoa" id="Aqu2.1.22965_001"/>
    </source>
</evidence>
<reference evidence="1" key="1">
    <citation type="submission" date="2017-05" db="UniProtKB">
        <authorList>
            <consortium name="EnsemblMetazoa"/>
        </authorList>
    </citation>
    <scope>IDENTIFICATION</scope>
</reference>
<accession>A0A1X7U5D6</accession>
<name>A0A1X7U5D6_AMPQE</name>